<keyword evidence="6 7" id="KW-0472">Membrane</keyword>
<feature type="transmembrane region" description="Helical" evidence="7">
    <location>
        <begin position="48"/>
        <end position="67"/>
    </location>
</feature>
<feature type="transmembrane region" description="Helical" evidence="7">
    <location>
        <begin position="355"/>
        <end position="375"/>
    </location>
</feature>
<evidence type="ECO:0000256" key="2">
    <source>
        <dbReference type="ARBA" id="ARBA00022448"/>
    </source>
</evidence>
<evidence type="ECO:0000256" key="6">
    <source>
        <dbReference type="ARBA" id="ARBA00023136"/>
    </source>
</evidence>
<comment type="caution">
    <text evidence="8">The sequence shown here is derived from an EMBL/GenBank/DDBJ whole genome shotgun (WGS) entry which is preliminary data.</text>
</comment>
<name>A0ABV6RZR2_9GAMM</name>
<keyword evidence="5 7" id="KW-1133">Transmembrane helix</keyword>
<accession>A0ABV6RZR2</accession>
<dbReference type="Proteomes" id="UP001589896">
    <property type="component" value="Unassembled WGS sequence"/>
</dbReference>
<organism evidence="8 9">
    <name type="scientific">Lysobacter korlensis</name>
    <dbReference type="NCBI Taxonomy" id="553636"/>
    <lineage>
        <taxon>Bacteria</taxon>
        <taxon>Pseudomonadati</taxon>
        <taxon>Pseudomonadota</taxon>
        <taxon>Gammaproteobacteria</taxon>
        <taxon>Lysobacterales</taxon>
        <taxon>Lysobacteraceae</taxon>
        <taxon>Lysobacter</taxon>
    </lineage>
</organism>
<dbReference type="RefSeq" id="WP_386673950.1">
    <property type="nucleotide sequence ID" value="NZ_JBHLTG010000007.1"/>
</dbReference>
<dbReference type="PANTHER" id="PTHR23513:SF6">
    <property type="entry name" value="MAJOR FACILITATOR SUPERFAMILY ASSOCIATED DOMAIN-CONTAINING PROTEIN"/>
    <property type="match status" value="1"/>
</dbReference>
<evidence type="ECO:0000313" key="9">
    <source>
        <dbReference type="Proteomes" id="UP001589896"/>
    </source>
</evidence>
<dbReference type="InterPro" id="IPR010290">
    <property type="entry name" value="TM_effector"/>
</dbReference>
<dbReference type="InterPro" id="IPR036259">
    <property type="entry name" value="MFS_trans_sf"/>
</dbReference>
<evidence type="ECO:0000256" key="4">
    <source>
        <dbReference type="ARBA" id="ARBA00022692"/>
    </source>
</evidence>
<feature type="transmembrane region" description="Helical" evidence="7">
    <location>
        <begin position="253"/>
        <end position="275"/>
    </location>
</feature>
<dbReference type="Pfam" id="PF05977">
    <property type="entry name" value="MFS_3"/>
    <property type="match status" value="1"/>
</dbReference>
<comment type="subcellular location">
    <subcellularLocation>
        <location evidence="1">Cell membrane</location>
        <topology evidence="1">Multi-pass membrane protein</topology>
    </subcellularLocation>
</comment>
<gene>
    <name evidence="8" type="ORF">ACFFGH_26435</name>
</gene>
<sequence>MTPDSLARSGNFRWFWAGQGVSQFGAQFTELALPVVAITLLGANEWEMGLLVAASTAAFLVLGLPSGAWVDRMRKRRVMIAADLARMLLLAAVPVLALTGVLELWHLIAVAAAVGVATLFFDVSYQSYIPLLVEDRQVGEANSKLEATAQVANIAGPGIAGGLLSLITAPAVLLFTAGTYLASALSLGRVRDTEAPPDRAARQPLLREIAEGVAFVWHQPLLRRITGTTSITNLFSGIAFTLLPLLVLRDLGLGPAVLGVMFSFGAVGGLLGALLTPRFTKLFGEGAALSISSIAFGVAMVPLPLSLFAPQLAIVLLPAGNFLIAFFVVVYNITQVTLRQRLCPPRLLGRMNASIRFVVWGVLPLGSLLGGWLGVAAGMQASLWISVAGTVLGAAPVVLSPLTRMRELPRPDHTPESGAAVARDG</sequence>
<dbReference type="Gene3D" id="1.20.1250.20">
    <property type="entry name" value="MFS general substrate transporter like domains"/>
    <property type="match status" value="1"/>
</dbReference>
<dbReference type="EMBL" id="JBHLTG010000007">
    <property type="protein sequence ID" value="MFC0681383.1"/>
    <property type="molecule type" value="Genomic_DNA"/>
</dbReference>
<feature type="transmembrane region" description="Helical" evidence="7">
    <location>
        <begin position="88"/>
        <end position="121"/>
    </location>
</feature>
<feature type="transmembrane region" description="Helical" evidence="7">
    <location>
        <begin position="225"/>
        <end position="247"/>
    </location>
</feature>
<evidence type="ECO:0000256" key="1">
    <source>
        <dbReference type="ARBA" id="ARBA00004651"/>
    </source>
</evidence>
<dbReference type="PANTHER" id="PTHR23513">
    <property type="entry name" value="INTEGRAL MEMBRANE EFFLUX PROTEIN-RELATED"/>
    <property type="match status" value="1"/>
</dbReference>
<proteinExistence type="predicted"/>
<feature type="transmembrane region" description="Helical" evidence="7">
    <location>
        <begin position="159"/>
        <end position="182"/>
    </location>
</feature>
<evidence type="ECO:0000256" key="5">
    <source>
        <dbReference type="ARBA" id="ARBA00022989"/>
    </source>
</evidence>
<evidence type="ECO:0000256" key="7">
    <source>
        <dbReference type="SAM" id="Phobius"/>
    </source>
</evidence>
<keyword evidence="4 7" id="KW-0812">Transmembrane</keyword>
<protein>
    <submittedName>
        <fullName evidence="8">MFS transporter</fullName>
    </submittedName>
</protein>
<keyword evidence="2" id="KW-0813">Transport</keyword>
<dbReference type="CDD" id="cd06173">
    <property type="entry name" value="MFS_MefA_like"/>
    <property type="match status" value="1"/>
</dbReference>
<keyword evidence="9" id="KW-1185">Reference proteome</keyword>
<feature type="transmembrane region" description="Helical" evidence="7">
    <location>
        <begin position="381"/>
        <end position="402"/>
    </location>
</feature>
<evidence type="ECO:0000256" key="3">
    <source>
        <dbReference type="ARBA" id="ARBA00022475"/>
    </source>
</evidence>
<feature type="transmembrane region" description="Helical" evidence="7">
    <location>
        <begin position="313"/>
        <end position="334"/>
    </location>
</feature>
<feature type="transmembrane region" description="Helical" evidence="7">
    <location>
        <begin position="287"/>
        <end position="307"/>
    </location>
</feature>
<evidence type="ECO:0000313" key="8">
    <source>
        <dbReference type="EMBL" id="MFC0681383.1"/>
    </source>
</evidence>
<keyword evidence="3" id="KW-1003">Cell membrane</keyword>
<dbReference type="SUPFAM" id="SSF103473">
    <property type="entry name" value="MFS general substrate transporter"/>
    <property type="match status" value="1"/>
</dbReference>
<reference evidence="8 9" key="1">
    <citation type="submission" date="2024-09" db="EMBL/GenBank/DDBJ databases">
        <authorList>
            <person name="Sun Q."/>
            <person name="Mori K."/>
        </authorList>
    </citation>
    <scope>NUCLEOTIDE SEQUENCE [LARGE SCALE GENOMIC DNA]</scope>
    <source>
        <strain evidence="8 9">KCTC 23076</strain>
    </source>
</reference>